<organism evidence="1 2">
    <name type="scientific">Rhizobium giardinii</name>
    <dbReference type="NCBI Taxonomy" id="56731"/>
    <lineage>
        <taxon>Bacteria</taxon>
        <taxon>Pseudomonadati</taxon>
        <taxon>Pseudomonadota</taxon>
        <taxon>Alphaproteobacteria</taxon>
        <taxon>Hyphomicrobiales</taxon>
        <taxon>Rhizobiaceae</taxon>
        <taxon>Rhizobium/Agrobacterium group</taxon>
        <taxon>Rhizobium</taxon>
    </lineage>
</organism>
<protein>
    <submittedName>
        <fullName evidence="1">Pilus assembly protein CpaD</fullName>
    </submittedName>
</protein>
<dbReference type="AlphaFoldDB" id="A0A7W8X7I7"/>
<dbReference type="NCBIfam" id="TIGR02522">
    <property type="entry name" value="pilus_cpaD"/>
    <property type="match status" value="1"/>
</dbReference>
<gene>
    <name evidence="1" type="ORF">GGD55_000139</name>
</gene>
<dbReference type="Proteomes" id="UP000585507">
    <property type="component" value="Unassembled WGS sequence"/>
</dbReference>
<name>A0A7W8X7I7_9HYPH</name>
<dbReference type="Pfam" id="PF09476">
    <property type="entry name" value="Pilus_CpaD"/>
    <property type="match status" value="1"/>
</dbReference>
<dbReference type="InterPro" id="IPR013361">
    <property type="entry name" value="Pilus_CpaD"/>
</dbReference>
<sequence length="251" mass="26396">MTTKIILNRNIKGQSTMRPNISTGAVRFARMLAIGALLLAGTTLAGCASRDGMSTGALPDDYRTRHPIVIAEAEHAIDVPVASSDRHLTMGARDVIRGFASNYRDSATGTVQILVPTGSVNAHAASALRKEVRGVLVGAGIPAGRLAEARYQASGEGDAAPIRLSYTAITAKTAPCGNWPKDLVVNTIENKNYENFGCASQANLAAQIANPMDLLGPRAMSPIDAVQRGQVISDYRGVPTGTETTININNN</sequence>
<proteinExistence type="predicted"/>
<dbReference type="InterPro" id="IPR019027">
    <property type="entry name" value="Pilus_biogenesis_CpaD-related"/>
</dbReference>
<reference evidence="1 2" key="1">
    <citation type="submission" date="2020-08" db="EMBL/GenBank/DDBJ databases">
        <title>Genomic Encyclopedia of Type Strains, Phase IV (KMG-V): Genome sequencing to study the core and pangenomes of soil and plant-associated prokaryotes.</title>
        <authorList>
            <person name="Whitman W."/>
        </authorList>
    </citation>
    <scope>NUCLEOTIDE SEQUENCE [LARGE SCALE GENOMIC DNA]</scope>
    <source>
        <strain evidence="1 2">SEMIA 4084</strain>
    </source>
</reference>
<comment type="caution">
    <text evidence="1">The sequence shown here is derived from an EMBL/GenBank/DDBJ whole genome shotgun (WGS) entry which is preliminary data.</text>
</comment>
<keyword evidence="2" id="KW-1185">Reference proteome</keyword>
<dbReference type="EMBL" id="JACHBK010000001">
    <property type="protein sequence ID" value="MBB5533478.1"/>
    <property type="molecule type" value="Genomic_DNA"/>
</dbReference>
<evidence type="ECO:0000313" key="1">
    <source>
        <dbReference type="EMBL" id="MBB5533478.1"/>
    </source>
</evidence>
<accession>A0A7W8X7I7</accession>
<evidence type="ECO:0000313" key="2">
    <source>
        <dbReference type="Proteomes" id="UP000585507"/>
    </source>
</evidence>